<name>A0AAW7XDI9_9GAMM</name>
<dbReference type="RefSeq" id="WP_303548249.1">
    <property type="nucleotide sequence ID" value="NZ_JAUOPG010000001.1"/>
</dbReference>
<dbReference type="SUPFAM" id="SSF53474">
    <property type="entry name" value="alpha/beta-Hydrolases"/>
    <property type="match status" value="1"/>
</dbReference>
<dbReference type="NCBIfam" id="NF007758">
    <property type="entry name" value="PRK10439.1"/>
    <property type="match status" value="1"/>
</dbReference>
<evidence type="ECO:0000256" key="5">
    <source>
        <dbReference type="SAM" id="SignalP"/>
    </source>
</evidence>
<keyword evidence="2" id="KW-0963">Cytoplasm</keyword>
<evidence type="ECO:0000256" key="4">
    <source>
        <dbReference type="ARBA" id="ARBA00024201"/>
    </source>
</evidence>
<gene>
    <name evidence="7" type="primary">fes</name>
    <name evidence="7" type="ORF">Q4490_01690</name>
</gene>
<dbReference type="InterPro" id="IPR050583">
    <property type="entry name" value="Mycobacterial_A85_antigen"/>
</dbReference>
<dbReference type="InterPro" id="IPR029058">
    <property type="entry name" value="AB_hydrolase_fold"/>
</dbReference>
<dbReference type="Gene3D" id="2.60.40.10">
    <property type="entry name" value="Immunoglobulins"/>
    <property type="match status" value="1"/>
</dbReference>
<evidence type="ECO:0000256" key="3">
    <source>
        <dbReference type="ARBA" id="ARBA00022801"/>
    </source>
</evidence>
<dbReference type="Pfam" id="PF11806">
    <property type="entry name" value="Enterochelin_N"/>
    <property type="match status" value="1"/>
</dbReference>
<comment type="similarity">
    <text evidence="4">Belongs to the Fes family.</text>
</comment>
<comment type="caution">
    <text evidence="7">The sequence shown here is derived from an EMBL/GenBank/DDBJ whole genome shotgun (WGS) entry which is preliminary data.</text>
</comment>
<dbReference type="SUPFAM" id="SSF81296">
    <property type="entry name" value="E set domains"/>
    <property type="match status" value="1"/>
</dbReference>
<comment type="subcellular location">
    <subcellularLocation>
        <location evidence="1">Cytoplasm</location>
    </subcellularLocation>
</comment>
<dbReference type="InterPro" id="IPR014756">
    <property type="entry name" value="Ig_E-set"/>
</dbReference>
<dbReference type="GO" id="GO:0005737">
    <property type="term" value="C:cytoplasm"/>
    <property type="evidence" value="ECO:0007669"/>
    <property type="project" value="UniProtKB-SubCell"/>
</dbReference>
<dbReference type="InterPro" id="IPR000801">
    <property type="entry name" value="Esterase-like"/>
</dbReference>
<evidence type="ECO:0000313" key="7">
    <source>
        <dbReference type="EMBL" id="MDO6452264.1"/>
    </source>
</evidence>
<accession>A0AAW7XDI9</accession>
<dbReference type="EC" id="3.1.1.-" evidence="7"/>
<dbReference type="PANTHER" id="PTHR48098:SF3">
    <property type="entry name" value="IRON(III) ENTEROBACTIN ESTERASE"/>
    <property type="match status" value="1"/>
</dbReference>
<reference evidence="7" key="1">
    <citation type="submission" date="2023-07" db="EMBL/GenBank/DDBJ databases">
        <title>Genome content predicts the carbon catabolic preferences of heterotrophic bacteria.</title>
        <authorList>
            <person name="Gralka M."/>
        </authorList>
    </citation>
    <scope>NUCLEOTIDE SEQUENCE</scope>
    <source>
        <strain evidence="7">I2M16</strain>
    </source>
</reference>
<dbReference type="Pfam" id="PF00756">
    <property type="entry name" value="Esterase"/>
    <property type="match status" value="1"/>
</dbReference>
<evidence type="ECO:0000259" key="6">
    <source>
        <dbReference type="Pfam" id="PF11806"/>
    </source>
</evidence>
<feature type="signal peptide" evidence="5">
    <location>
        <begin position="1"/>
        <end position="23"/>
    </location>
</feature>
<evidence type="ECO:0000256" key="2">
    <source>
        <dbReference type="ARBA" id="ARBA00022490"/>
    </source>
</evidence>
<dbReference type="GO" id="GO:0006826">
    <property type="term" value="P:iron ion transport"/>
    <property type="evidence" value="ECO:0007669"/>
    <property type="project" value="InterPro"/>
</dbReference>
<dbReference type="Gene3D" id="3.40.50.1820">
    <property type="entry name" value="alpha/beta hydrolase"/>
    <property type="match status" value="1"/>
</dbReference>
<dbReference type="InterPro" id="IPR021764">
    <property type="entry name" value="Enterochelin_esterase_N"/>
</dbReference>
<keyword evidence="3 7" id="KW-0378">Hydrolase</keyword>
<dbReference type="EMBL" id="JAUOPG010000001">
    <property type="protein sequence ID" value="MDO6452264.1"/>
    <property type="molecule type" value="Genomic_DNA"/>
</dbReference>
<keyword evidence="5" id="KW-0732">Signal</keyword>
<protein>
    <submittedName>
        <fullName evidence="7">Enterochelin esterase</fullName>
        <ecNumber evidence="7">3.1.1.-</ecNumber>
    </submittedName>
</protein>
<sequence>MSIKHASLTGALLTCLFTSTAWSSDSQGPLHIEKSINNTAPATISIVLHKDEYITGKFKTKHEKSSLSLWKDGKTVKLLSTNGRERFSFVSHEQGKYTFTVTASDDDKFTLTIAKPESAYQTTQIQIASQAEPSSLLVKTALQTYQNTQSTLSFWQTLSRQGTPLIEPIDDNQSLVTFLWKGAQRNVRILGAPSSDHDPLYRLGNSDIWFRSYVLPNDTRLSYQMAPDVPELPKQHPEHRVSILSTAQKDPLNPHIMEIYDSNKPSDQFSQLSTLSLPQAKQSPWLTEQSAAKGQLTHTTFYSELLDNTRKITIYQPAGLDELTRNNAQITFPLAIFFDGQAYQHKIPTPRILDNLINAKQIPPTLAVFIDNPSRETRSSELPCNPIFAKALAKELLPWITQQTKYSFAPETTLLSGSSYGGLASACTAFAYPDNFGLVLSQSGSFWWAPVDEPPEWLTRQIEHLPTKPIRFYINAGVFETGRGTIDILESNRHLHNLLQTKGYTATYEEYSGGHDYYQWRNNLAKGLISLLGKKPSD</sequence>
<feature type="domain" description="Enterochelin esterase N-terminal" evidence="6">
    <location>
        <begin position="176"/>
        <end position="285"/>
    </location>
</feature>
<dbReference type="AlphaFoldDB" id="A0AAW7XDI9"/>
<dbReference type="GO" id="GO:0008849">
    <property type="term" value="F:enterochelin esterase activity"/>
    <property type="evidence" value="ECO:0007669"/>
    <property type="project" value="InterPro"/>
</dbReference>
<feature type="chain" id="PRO_5043723336" evidence="5">
    <location>
        <begin position="24"/>
        <end position="538"/>
    </location>
</feature>
<dbReference type="Proteomes" id="UP001169862">
    <property type="component" value="Unassembled WGS sequence"/>
</dbReference>
<evidence type="ECO:0000313" key="8">
    <source>
        <dbReference type="Proteomes" id="UP001169862"/>
    </source>
</evidence>
<dbReference type="GO" id="GO:0005506">
    <property type="term" value="F:iron ion binding"/>
    <property type="evidence" value="ECO:0007669"/>
    <property type="project" value="InterPro"/>
</dbReference>
<proteinExistence type="inferred from homology"/>
<organism evidence="7 8">
    <name type="scientific">Neptunomonas phycophila</name>
    <dbReference type="NCBI Taxonomy" id="1572645"/>
    <lineage>
        <taxon>Bacteria</taxon>
        <taxon>Pseudomonadati</taxon>
        <taxon>Pseudomonadota</taxon>
        <taxon>Gammaproteobacteria</taxon>
        <taxon>Oceanospirillales</taxon>
        <taxon>Oceanospirillaceae</taxon>
        <taxon>Neptunomonas</taxon>
    </lineage>
</organism>
<dbReference type="PANTHER" id="PTHR48098">
    <property type="entry name" value="ENTEROCHELIN ESTERASE-RELATED"/>
    <property type="match status" value="1"/>
</dbReference>
<dbReference type="InterPro" id="IPR013783">
    <property type="entry name" value="Ig-like_fold"/>
</dbReference>
<evidence type="ECO:0000256" key="1">
    <source>
        <dbReference type="ARBA" id="ARBA00004496"/>
    </source>
</evidence>